<dbReference type="PROSITE" id="PS01130">
    <property type="entry name" value="SLC26A"/>
    <property type="match status" value="1"/>
</dbReference>
<dbReference type="Pfam" id="PF01740">
    <property type="entry name" value="STAS"/>
    <property type="match status" value="1"/>
</dbReference>
<dbReference type="InterPro" id="IPR018045">
    <property type="entry name" value="S04_transporter_CS"/>
</dbReference>
<dbReference type="Gene3D" id="3.30.750.24">
    <property type="entry name" value="STAS domain"/>
    <property type="match status" value="1"/>
</dbReference>
<keyword evidence="5" id="KW-0175">Coiled coil</keyword>
<organism evidence="9 10">
    <name type="scientific">Esox lucius</name>
    <name type="common">Northern pike</name>
    <dbReference type="NCBI Taxonomy" id="8010"/>
    <lineage>
        <taxon>Eukaryota</taxon>
        <taxon>Metazoa</taxon>
        <taxon>Chordata</taxon>
        <taxon>Craniata</taxon>
        <taxon>Vertebrata</taxon>
        <taxon>Euteleostomi</taxon>
        <taxon>Actinopterygii</taxon>
        <taxon>Neopterygii</taxon>
        <taxon>Teleostei</taxon>
        <taxon>Protacanthopterygii</taxon>
        <taxon>Esociformes</taxon>
        <taxon>Esocidae</taxon>
        <taxon>Esox</taxon>
    </lineage>
</organism>
<keyword evidence="3 7" id="KW-1133">Transmembrane helix</keyword>
<dbReference type="InterPro" id="IPR001902">
    <property type="entry name" value="SLC26A/SulP_fam"/>
</dbReference>
<dbReference type="GeneTree" id="ENSGT01150000286960"/>
<keyword evidence="4 7" id="KW-0472">Membrane</keyword>
<feature type="transmembrane region" description="Helical" evidence="7">
    <location>
        <begin position="401"/>
        <end position="419"/>
    </location>
</feature>
<protein>
    <submittedName>
        <fullName evidence="9">Solute carrier family 26 member 6</fullName>
    </submittedName>
</protein>
<proteinExistence type="predicted"/>
<feature type="domain" description="STAS" evidence="8">
    <location>
        <begin position="512"/>
        <end position="745"/>
    </location>
</feature>
<reference evidence="9" key="4">
    <citation type="submission" date="2025-09" db="UniProtKB">
        <authorList>
            <consortium name="Ensembl"/>
        </authorList>
    </citation>
    <scope>IDENTIFICATION</scope>
</reference>
<evidence type="ECO:0000313" key="9">
    <source>
        <dbReference type="Ensembl" id="ENSELUP00000074014.2"/>
    </source>
</evidence>
<feature type="transmembrane region" description="Helical" evidence="7">
    <location>
        <begin position="320"/>
        <end position="341"/>
    </location>
</feature>
<evidence type="ECO:0000313" key="10">
    <source>
        <dbReference type="Proteomes" id="UP000265140"/>
    </source>
</evidence>
<feature type="transmembrane region" description="Helical" evidence="7">
    <location>
        <begin position="241"/>
        <end position="261"/>
    </location>
</feature>
<reference evidence="10" key="1">
    <citation type="journal article" date="2014" name="PLoS ONE">
        <title>The genome and linkage map of the northern pike (Esox lucius): conserved synteny revealed between the salmonid sister group and the Neoteleostei.</title>
        <authorList>
            <person name="Rondeau E.B."/>
            <person name="Minkley D.R."/>
            <person name="Leong J.S."/>
            <person name="Messmer A.M."/>
            <person name="Jantzen J.R."/>
            <person name="von Schalburg K.R."/>
            <person name="Lemon C."/>
            <person name="Bird N.H."/>
            <person name="Koop B.F."/>
        </authorList>
    </citation>
    <scope>NUCLEOTIDE SEQUENCE</scope>
</reference>
<dbReference type="GO" id="GO:0016020">
    <property type="term" value="C:membrane"/>
    <property type="evidence" value="ECO:0007669"/>
    <property type="project" value="UniProtKB-SubCell"/>
</dbReference>
<evidence type="ECO:0000256" key="5">
    <source>
        <dbReference type="SAM" id="Coils"/>
    </source>
</evidence>
<dbReference type="Pfam" id="PF00916">
    <property type="entry name" value="Sulfate_transp"/>
    <property type="match status" value="1"/>
</dbReference>
<dbReference type="Bgee" id="ENSELUG00000002664">
    <property type="expression patterns" value="Expressed in nose and 1 other cell type or tissue"/>
</dbReference>
<dbReference type="GO" id="GO:0008271">
    <property type="term" value="F:secondary active sulfate transmembrane transporter activity"/>
    <property type="evidence" value="ECO:0007669"/>
    <property type="project" value="InterPro"/>
</dbReference>
<feature type="transmembrane region" description="Helical" evidence="7">
    <location>
        <begin position="213"/>
        <end position="235"/>
    </location>
</feature>
<feature type="coiled-coil region" evidence="5">
    <location>
        <begin position="554"/>
        <end position="581"/>
    </location>
</feature>
<dbReference type="Proteomes" id="UP000265140">
    <property type="component" value="Chromosome 12"/>
</dbReference>
<dbReference type="InterPro" id="IPR036513">
    <property type="entry name" value="STAS_dom_sf"/>
</dbReference>
<evidence type="ECO:0000256" key="3">
    <source>
        <dbReference type="ARBA" id="ARBA00022989"/>
    </source>
</evidence>
<comment type="subcellular location">
    <subcellularLocation>
        <location evidence="1">Membrane</location>
        <topology evidence="1">Multi-pass membrane protein</topology>
    </subcellularLocation>
</comment>
<dbReference type="PANTHER" id="PTHR11814">
    <property type="entry name" value="SULFATE TRANSPORTER"/>
    <property type="match status" value="1"/>
</dbReference>
<accession>A0A6Q2Z6J6</accession>
<evidence type="ECO:0000259" key="8">
    <source>
        <dbReference type="PROSITE" id="PS50801"/>
    </source>
</evidence>
<feature type="transmembrane region" description="Helical" evidence="7">
    <location>
        <begin position="94"/>
        <end position="111"/>
    </location>
</feature>
<dbReference type="PROSITE" id="PS50801">
    <property type="entry name" value="STAS"/>
    <property type="match status" value="1"/>
</dbReference>
<dbReference type="AlphaFoldDB" id="A0A6Q2Z6J6"/>
<evidence type="ECO:0000256" key="4">
    <source>
        <dbReference type="ARBA" id="ARBA00023136"/>
    </source>
</evidence>
<dbReference type="InterPro" id="IPR011547">
    <property type="entry name" value="SLC26A/SulP_dom"/>
</dbReference>
<feature type="region of interest" description="Disordered" evidence="6">
    <location>
        <begin position="646"/>
        <end position="669"/>
    </location>
</feature>
<feature type="transmembrane region" description="Helical" evidence="7">
    <location>
        <begin position="273"/>
        <end position="293"/>
    </location>
</feature>
<reference evidence="9" key="3">
    <citation type="submission" date="2025-08" db="UniProtKB">
        <authorList>
            <consortium name="Ensembl"/>
        </authorList>
    </citation>
    <scope>IDENTIFICATION</scope>
</reference>
<evidence type="ECO:0000256" key="7">
    <source>
        <dbReference type="SAM" id="Phobius"/>
    </source>
</evidence>
<evidence type="ECO:0000256" key="2">
    <source>
        <dbReference type="ARBA" id="ARBA00022692"/>
    </source>
</evidence>
<evidence type="ECO:0000256" key="1">
    <source>
        <dbReference type="ARBA" id="ARBA00004141"/>
    </source>
</evidence>
<feature type="transmembrane region" description="Helical" evidence="7">
    <location>
        <begin position="457"/>
        <end position="488"/>
    </location>
</feature>
<keyword evidence="2 7" id="KW-0812">Transmembrane</keyword>
<dbReference type="InterPro" id="IPR002645">
    <property type="entry name" value="STAS_dom"/>
</dbReference>
<reference evidence="9" key="2">
    <citation type="submission" date="2020-02" db="EMBL/GenBank/DDBJ databases">
        <title>Esox lucius (northern pike) genome, fEsoLuc1, primary haplotype.</title>
        <authorList>
            <person name="Myers G."/>
            <person name="Karagic N."/>
            <person name="Meyer A."/>
            <person name="Pippel M."/>
            <person name="Reichard M."/>
            <person name="Winkler S."/>
            <person name="Tracey A."/>
            <person name="Sims Y."/>
            <person name="Howe K."/>
            <person name="Rhie A."/>
            <person name="Formenti G."/>
            <person name="Durbin R."/>
            <person name="Fedrigo O."/>
            <person name="Jarvis E.D."/>
        </authorList>
    </citation>
    <scope>NUCLEOTIDE SEQUENCE [LARGE SCALE GENOMIC DNA]</scope>
</reference>
<sequence>MLFDLPFCPFISNDNNIHTCRQSKKTRHSGAHPENTHQMNLKRSVLGFLPVLSWLPRYSLRDNALGDLTSGISVGIMHLPLGLAYALLAGTPPVYGLYTSFYPTLVYFFFGTSKHISIGPFAVTSLMVGIVTETLAPNSNYMTLNGTNGTAVLDSTALYNDRVRIASSLTVLCGIFQFAMGLLQVGFIATYLSDPLVRGYTTGASIQVVLSQLSNTFGISTLLYTGPLSQIYLLIDICRKLPLTNIGAVVITLVALVVLITVKELNTCFAKKLPAPIPIELIVIIFATIISYYSNLNGLYKVAVVGQIPKGLLAPRNPDISLWGSVAGSAFSLAIVGYAISISLGKTFGLKYGYKVDSNQELIALGLCNTAGGFFQCHFITPSLARSLLQETTGGKTQVTGIVSAVVLLIIILEIGPLFQQLPKAVLACIIYVNMKGMFMQFSDIPALWKSNKVDLMVWLVTLVSVVLLNLDIGLAVSVGFSILTVIFRTQLPRYSILGQVPGTELYLEMDAYEEVKEIPGIIIFRSSTTIYYTNAELYLDALQEKTGIDVGKLLNQKKKREDKQMRLAKKEEKKAKKEARKLVLHMYYTHISLANIHIHTYCTYMNTVFLRNLLSPSPFIPISIDTMCLCQSKINRAFEEGSETGINVNDNKKSTGEGEREMGESSSQNTHTIILDLSRASFIDTVTVKTLRNIFNDFKGIGIDICLTGCQVCVVEQLSIAGFFCESIPKSCLFATVHDAVLHSLRVHGDKDRPVYDNALVSGTDLTFSLKICSFLMIIYGSDLWKSIH</sequence>
<dbReference type="NCBIfam" id="TIGR00815">
    <property type="entry name" value="sulP"/>
    <property type="match status" value="1"/>
</dbReference>
<evidence type="ECO:0000256" key="6">
    <source>
        <dbReference type="SAM" id="MobiDB-lite"/>
    </source>
</evidence>
<name>A0A6Q2Z6J6_ESOLU</name>
<feature type="transmembrane region" description="Helical" evidence="7">
    <location>
        <begin position="165"/>
        <end position="192"/>
    </location>
</feature>
<dbReference type="CDD" id="cd07042">
    <property type="entry name" value="STAS_SulP_like_sulfate_transporter"/>
    <property type="match status" value="1"/>
</dbReference>
<dbReference type="SUPFAM" id="SSF52091">
    <property type="entry name" value="SpoIIaa-like"/>
    <property type="match status" value="1"/>
</dbReference>
<dbReference type="Ensembl" id="ENSELUT00000070181.2">
    <property type="protein sequence ID" value="ENSELUP00000074014.2"/>
    <property type="gene ID" value="ENSELUG00000002664.3"/>
</dbReference>
<keyword evidence="10" id="KW-1185">Reference proteome</keyword>
<feature type="compositionally biased region" description="Basic and acidic residues" evidence="6">
    <location>
        <begin position="651"/>
        <end position="664"/>
    </location>
</feature>